<dbReference type="PANTHER" id="PTHR28181">
    <property type="entry name" value="UPF0655 PROTEIN YCR015C"/>
    <property type="match status" value="1"/>
</dbReference>
<name>A0A9P0QQ52_9ASCO</name>
<dbReference type="AlphaFoldDB" id="A0A9P0QQ52"/>
<dbReference type="Proteomes" id="UP000837801">
    <property type="component" value="Unassembled WGS sequence"/>
</dbReference>
<dbReference type="EMBL" id="CAKXYY010000007">
    <property type="protein sequence ID" value="CAH2352557.1"/>
    <property type="molecule type" value="Genomic_DNA"/>
</dbReference>
<evidence type="ECO:0000313" key="2">
    <source>
        <dbReference type="Proteomes" id="UP000837801"/>
    </source>
</evidence>
<dbReference type="InterPro" id="IPR023214">
    <property type="entry name" value="HAD_sf"/>
</dbReference>
<dbReference type="PANTHER" id="PTHR28181:SF1">
    <property type="entry name" value="COLD TOLERANCE PROTEIN 1"/>
    <property type="match status" value="1"/>
</dbReference>
<reference evidence="1" key="1">
    <citation type="submission" date="2022-03" db="EMBL/GenBank/DDBJ databases">
        <authorList>
            <person name="Legras J.-L."/>
            <person name="Devillers H."/>
            <person name="Grondin C."/>
        </authorList>
    </citation>
    <scope>NUCLEOTIDE SEQUENCE</scope>
    <source>
        <strain evidence="1">CLIB 1423</strain>
    </source>
</reference>
<keyword evidence="2" id="KW-1185">Reference proteome</keyword>
<organism evidence="1 2">
    <name type="scientific">[Candida] railenensis</name>
    <dbReference type="NCBI Taxonomy" id="45579"/>
    <lineage>
        <taxon>Eukaryota</taxon>
        <taxon>Fungi</taxon>
        <taxon>Dikarya</taxon>
        <taxon>Ascomycota</taxon>
        <taxon>Saccharomycotina</taxon>
        <taxon>Pichiomycetes</taxon>
        <taxon>Debaryomycetaceae</taxon>
        <taxon>Kurtzmaniella</taxon>
    </lineage>
</organism>
<evidence type="ECO:0000313" key="1">
    <source>
        <dbReference type="EMBL" id="CAH2352557.1"/>
    </source>
</evidence>
<dbReference type="SUPFAM" id="SSF56784">
    <property type="entry name" value="HAD-like"/>
    <property type="match status" value="1"/>
</dbReference>
<dbReference type="InterPro" id="IPR036412">
    <property type="entry name" value="HAD-like_sf"/>
</dbReference>
<comment type="caution">
    <text evidence="1">The sequence shown here is derived from an EMBL/GenBank/DDBJ whole genome shotgun (WGS) entry which is preliminary data.</text>
</comment>
<dbReference type="Pfam" id="PF12710">
    <property type="entry name" value="HAD"/>
    <property type="match status" value="1"/>
</dbReference>
<protein>
    <submittedName>
        <fullName evidence="1">Uncharacterized protein</fullName>
    </submittedName>
</protein>
<proteinExistence type="predicted"/>
<dbReference type="InterPro" id="IPR050849">
    <property type="entry name" value="HAD-like_hydrolase_phosphatase"/>
</dbReference>
<dbReference type="Gene3D" id="3.40.50.1000">
    <property type="entry name" value="HAD superfamily/HAD-like"/>
    <property type="match status" value="1"/>
</dbReference>
<accession>A0A9P0QQ52</accession>
<gene>
    <name evidence="1" type="ORF">CLIB1423_07S02278</name>
</gene>
<dbReference type="OrthoDB" id="10255128at2759"/>
<sequence length="258" mass="29608">MVRQVITDWDETVTKVDTIRFLAEAAYIKKPHYTPPFSYFSDVYQAALDNFNADKNMVAFSELQYQQHIKSVELTSIREIERLNLFQGLSKSDFRAVSERVEIHADFLEFLEACNNLNIPVAILSVNWTKTVIEEVLRKNGVDPTDMKILVNEFVFDGNNVCTGRFDDGISIRTGYDKLKLVQSFEEKDYMYIGDSRTDLLSIFDSKVGVIFKKESTREKARSMGVKVLEKGETGDTGVPYVYYAEGWRELIALLKTD</sequence>